<reference evidence="1 2" key="1">
    <citation type="submission" date="2023-07" db="EMBL/GenBank/DDBJ databases">
        <title>Sequencing the genomes of 1000 actinobacteria strains.</title>
        <authorList>
            <person name="Klenk H.-P."/>
        </authorList>
    </citation>
    <scope>NUCLEOTIDE SEQUENCE [LARGE SCALE GENOMIC DNA]</scope>
    <source>
        <strain evidence="1 2">DSM 19426</strain>
    </source>
</reference>
<proteinExistence type="predicted"/>
<dbReference type="EMBL" id="JAVDYG010000001">
    <property type="protein sequence ID" value="MDR7363072.1"/>
    <property type="molecule type" value="Genomic_DNA"/>
</dbReference>
<gene>
    <name evidence="1" type="ORF">J2S63_002625</name>
</gene>
<comment type="caution">
    <text evidence="1">The sequence shown here is derived from an EMBL/GenBank/DDBJ whole genome shotgun (WGS) entry which is preliminary data.</text>
</comment>
<dbReference type="RefSeq" id="WP_310302991.1">
    <property type="nucleotide sequence ID" value="NZ_BAAAPS010000010.1"/>
</dbReference>
<keyword evidence="2" id="KW-1185">Reference proteome</keyword>
<evidence type="ECO:0000313" key="1">
    <source>
        <dbReference type="EMBL" id="MDR7363072.1"/>
    </source>
</evidence>
<accession>A0ABU2BXF6</accession>
<evidence type="ECO:0000313" key="2">
    <source>
        <dbReference type="Proteomes" id="UP001183648"/>
    </source>
</evidence>
<name>A0ABU2BXF6_9ACTN</name>
<sequence>MSGSMIYTMGLALTRAADFGLAVSVLVEGQWMHGQVAAHDGTGLVLEQPDGTHSVVRVERIAAVNLQASSPFAAHDQAGAERARPLVATAC</sequence>
<organism evidence="1 2">
    <name type="scientific">Nocardioides marmoribigeumensis</name>
    <dbReference type="NCBI Taxonomy" id="433649"/>
    <lineage>
        <taxon>Bacteria</taxon>
        <taxon>Bacillati</taxon>
        <taxon>Actinomycetota</taxon>
        <taxon>Actinomycetes</taxon>
        <taxon>Propionibacteriales</taxon>
        <taxon>Nocardioidaceae</taxon>
        <taxon>Nocardioides</taxon>
    </lineage>
</organism>
<protein>
    <submittedName>
        <fullName evidence="1">Uncharacterized protein</fullName>
    </submittedName>
</protein>
<dbReference type="Proteomes" id="UP001183648">
    <property type="component" value="Unassembled WGS sequence"/>
</dbReference>